<accession>A0ABV1KVF3</accession>
<feature type="signal peptide" evidence="2">
    <location>
        <begin position="1"/>
        <end position="30"/>
    </location>
</feature>
<feature type="region of interest" description="Disordered" evidence="1">
    <location>
        <begin position="474"/>
        <end position="508"/>
    </location>
</feature>
<evidence type="ECO:0000313" key="5">
    <source>
        <dbReference type="Proteomes" id="UP001493487"/>
    </source>
</evidence>
<evidence type="ECO:0000313" key="4">
    <source>
        <dbReference type="EMBL" id="MEQ4484093.1"/>
    </source>
</evidence>
<keyword evidence="5" id="KW-1185">Reference proteome</keyword>
<comment type="caution">
    <text evidence="4">The sequence shown here is derived from an EMBL/GenBank/DDBJ whole genome shotgun (WGS) entry which is preliminary data.</text>
</comment>
<protein>
    <submittedName>
        <fullName evidence="4">DUF5704 domain-containing protein</fullName>
    </submittedName>
</protein>
<proteinExistence type="predicted"/>
<dbReference type="Proteomes" id="UP001493487">
    <property type="component" value="Unassembled WGS sequence"/>
</dbReference>
<gene>
    <name evidence="4" type="ORF">QJS35_16970</name>
</gene>
<reference evidence="4 5" key="1">
    <citation type="journal article" date="2023" name="Genome Announc.">
        <title>Pan-Genome Analyses of the Genus Cohnella and Proposal of the Novel Species Cohnella silvisoli sp. nov., Isolated from Forest Soil.</title>
        <authorList>
            <person name="Wang C."/>
            <person name="Mao L."/>
            <person name="Bao G."/>
            <person name="Zhu H."/>
        </authorList>
    </citation>
    <scope>NUCLEOTIDE SEQUENCE [LARGE SCALE GENOMIC DNA]</scope>
    <source>
        <strain evidence="4 5">NL03-T5-1</strain>
    </source>
</reference>
<evidence type="ECO:0000256" key="1">
    <source>
        <dbReference type="SAM" id="MobiDB-lite"/>
    </source>
</evidence>
<organism evidence="4 5">
    <name type="scientific">Cohnella silvisoli</name>
    <dbReference type="NCBI Taxonomy" id="2873699"/>
    <lineage>
        <taxon>Bacteria</taxon>
        <taxon>Bacillati</taxon>
        <taxon>Bacillota</taxon>
        <taxon>Bacilli</taxon>
        <taxon>Bacillales</taxon>
        <taxon>Paenibacillaceae</taxon>
        <taxon>Cohnella</taxon>
    </lineage>
</organism>
<feature type="chain" id="PRO_5047339879" evidence="2">
    <location>
        <begin position="31"/>
        <end position="1277"/>
    </location>
</feature>
<dbReference type="Pfam" id="PF18964">
    <property type="entry name" value="DUF5704"/>
    <property type="match status" value="1"/>
</dbReference>
<evidence type="ECO:0000256" key="2">
    <source>
        <dbReference type="SAM" id="SignalP"/>
    </source>
</evidence>
<keyword evidence="2" id="KW-0732">Signal</keyword>
<dbReference type="RefSeq" id="WP_232186462.1">
    <property type="nucleotide sequence ID" value="NZ_JAIOAP010000008.1"/>
</dbReference>
<dbReference type="InterPro" id="IPR043759">
    <property type="entry name" value="DUF5704"/>
</dbReference>
<dbReference type="EMBL" id="JASKHM010000009">
    <property type="protein sequence ID" value="MEQ4484093.1"/>
    <property type="molecule type" value="Genomic_DNA"/>
</dbReference>
<evidence type="ECO:0000259" key="3">
    <source>
        <dbReference type="Pfam" id="PF18964"/>
    </source>
</evidence>
<sequence length="1277" mass="139658">MAKFNIIRKTLSMLLACSFLFSFFSISVFASTPDVKTEFGSIKFKLTVTAATSSIRYKTVGWTVRRDQLCTSGTVKQCGDPRSGKHASFLDQQVRQVDQYPNPPVPGEPLTTFYEVSEALVTDGMWQAGMGDIKENDDLYLYAIMVSIDSNGNVRKGPFYTLNEIKNAEPWAHPDDFDDYFGIHVPYRSANFPVDVVVKTVSGKVIQQSGATFHKGDYKVGETVNHEFPATIEDSGKTYNIVRSYLSPKKDLSQKNFLQENSDTNPKVRTRSFTVALGGTDAIAEYAENNPVKAIYQKEDGTKLKEVDQGVFATGDEAKYTFDQQLTSGGQTYEIVRSYITNNNKPDEKLFIQEKGDAKLRERSILVGSGGSNFVGIYKIPSPITVTSRIDAPTNVDASFTSVVGDFVFEAKSPAPLKSYEITNIENAAFVTPSDKSGSLSGLTASKTLPIKIPFSSGSSVTVKITVVVKDANENSGDSTSDHIVSKGESGGGDTSSPGTSQQAEAMDAGASAVIKADTRGTEKFDVLQGIPTSESLYANVLAKSYLYRNTFTETKGTKQYPIKVSKTYTLTWTETQSGPPDAKGNPTTIFVPRSDTQTVTKDYTIERKYSFWTIQNLEVYGLQKATVANYALPSGTVTLQPSGYTPPTVSVTQDASLSAHVTDPVSANVTLSGQTVSGGSSRPSVPNEDWKGNAENVIGKIKVKNDSFVFNGSTVMDNRTVEETAPSPGTIPVPTVIGQDVLYGSSFVIDSNKANKVSQPSTGTIYYTLIKDIGGGSNQSFPINGINPVTVHTPVVNLASVSDDQAHNQKTTPTAGRSALILDRPFTVTIPTSGAHKDIKGYGNRDYAKYVRDKQVRFPFDVYKADHATLIPKDSWISIPVGQLTTAFYMPVWVNEGNYEVLFRTFAENTPASFTSQSNANLDLTNHVATQVVAVEVIGRLFDFDITDIADYQWETVFRTATGNATPTGNSYWVGTKGIDGAVRGNTMPYVLPVRPGSHPANGKKNVVVKTGYHFKFEMKTLGNMFGTGDGVKITPTFYFVDKQGKNRQTVDLYYHSGTKRFIRIGSTEDTEQRLVTLDTRLRNVSQQELTNTASSLWKLNGSLGTQSTYVQQALKDAAKKQIYMGGYNGLLLPSQLRTFIGSLQVPSGIDPARANASVQRWFGEYSLPAAPYAVSAGTNLAEYGRTHRLDDHAPIFLRGGYIVVNFNIETIRNKDIAHPYLQYKNAPLDNQWQMEGYQRSFVDPYGATYSLLDGDVVFYHADLSSYDDFGTGGTH</sequence>
<name>A0ABV1KVF3_9BACL</name>
<feature type="domain" description="DUF5704" evidence="3">
    <location>
        <begin position="525"/>
        <end position="707"/>
    </location>
</feature>